<keyword evidence="2" id="KW-0812">Transmembrane</keyword>
<keyword evidence="2" id="KW-1133">Transmembrane helix</keyword>
<dbReference type="OrthoDB" id="3315119at2"/>
<sequence length="712" mass="78243">MLDRPRNHEPIPWRHSVISTPLYTAATVYTGGLALGVMEDLGATLPLGWMGLGSAAGVITASASRFVRAKGQNGWRRWYHTGFTAVWTSATYTWLNWTAHGSPWTFAAASIVAGAAATFTPLYAVDRWLRQDIIAAQWADEVSQVPRGVSGQWHQLLLDVGAQGVEVGRPRDTRSGYALPLLLTQTTFEGLLGLLPLLETRHGDLRTGALQLRRSPSGKASEAVLFVATRDVLSETAPLPEDVHPLSIREPLTLGLLESGEPLEILFRQNSIFIAGKKGSGKSVFLHVIIAAITRCTDAVIWMIDLAQGNTAKRWLRPWAEGWKDRHGDLIDRPILDWVATDHEEAVRLLNASLAVGDGRARRMKGGKIRPSAKVPALIVISDENPDLMAVNPGAVQTKTRSVKKGRKAAVDFVDTGQRGTGPNTGGGEINSQYDTVIGMKFREKAEGQFVFSGFYNQVDLSKLPGNGSMYILDEARLKEGGIGPERAKGHFVNDDDEDDDGKQLDDIEQLAVDRWAIRPDLDPESQRDADEYGYADRWSAERTAWLAEALGLETAAHVSATGDKTAGQPRTAATATSRPPALPDLDDYINRHKDWKPGQPQAVEQQPEQEEETDPALQEAIAAAVREAERIAEAAVPPQTRRHPRRDEVTQWVRDSGDDGITVAQVRERLQALYPGDTPPSDTAVQKWFAEHEHITKPKRGLYVWAEKEDS</sequence>
<evidence type="ECO:0000256" key="1">
    <source>
        <dbReference type="SAM" id="MobiDB-lite"/>
    </source>
</evidence>
<feature type="transmembrane region" description="Helical" evidence="2">
    <location>
        <begin position="78"/>
        <end position="97"/>
    </location>
</feature>
<evidence type="ECO:0008006" key="5">
    <source>
        <dbReference type="Google" id="ProtNLM"/>
    </source>
</evidence>
<dbReference type="Gene3D" id="3.40.50.300">
    <property type="entry name" value="P-loop containing nucleotide triphosphate hydrolases"/>
    <property type="match status" value="1"/>
</dbReference>
<feature type="compositionally biased region" description="Low complexity" evidence="1">
    <location>
        <begin position="570"/>
        <end position="580"/>
    </location>
</feature>
<keyword evidence="4" id="KW-1185">Reference proteome</keyword>
<keyword evidence="2" id="KW-0472">Membrane</keyword>
<feature type="transmembrane region" description="Helical" evidence="2">
    <location>
        <begin position="21"/>
        <end position="38"/>
    </location>
</feature>
<accession>A0A367EUH0</accession>
<proteinExistence type="predicted"/>
<feature type="transmembrane region" description="Helical" evidence="2">
    <location>
        <begin position="103"/>
        <end position="125"/>
    </location>
</feature>
<dbReference type="EMBL" id="QOIM01000026">
    <property type="protein sequence ID" value="RCG21766.1"/>
    <property type="molecule type" value="Genomic_DNA"/>
</dbReference>
<dbReference type="AlphaFoldDB" id="A0A367EUH0"/>
<evidence type="ECO:0000313" key="4">
    <source>
        <dbReference type="Proteomes" id="UP000253507"/>
    </source>
</evidence>
<feature type="region of interest" description="Disordered" evidence="1">
    <location>
        <begin position="561"/>
        <end position="615"/>
    </location>
</feature>
<dbReference type="Proteomes" id="UP000253507">
    <property type="component" value="Unassembled WGS sequence"/>
</dbReference>
<evidence type="ECO:0000313" key="3">
    <source>
        <dbReference type="EMBL" id="RCG21766.1"/>
    </source>
</evidence>
<gene>
    <name evidence="3" type="ORF">DQ392_08645</name>
</gene>
<protein>
    <recommendedName>
        <fullName evidence="5">FtsK domain-containing protein</fullName>
    </recommendedName>
</protein>
<evidence type="ECO:0000256" key="2">
    <source>
        <dbReference type="SAM" id="Phobius"/>
    </source>
</evidence>
<organism evidence="3 4">
    <name type="scientific">Streptomyces reniochalinae</name>
    <dbReference type="NCBI Taxonomy" id="2250578"/>
    <lineage>
        <taxon>Bacteria</taxon>
        <taxon>Bacillati</taxon>
        <taxon>Actinomycetota</taxon>
        <taxon>Actinomycetes</taxon>
        <taxon>Kitasatosporales</taxon>
        <taxon>Streptomycetaceae</taxon>
        <taxon>Streptomyces</taxon>
    </lineage>
</organism>
<dbReference type="InterPro" id="IPR027417">
    <property type="entry name" value="P-loop_NTPase"/>
</dbReference>
<comment type="caution">
    <text evidence="3">The sequence shown here is derived from an EMBL/GenBank/DDBJ whole genome shotgun (WGS) entry which is preliminary data.</text>
</comment>
<dbReference type="SUPFAM" id="SSF52540">
    <property type="entry name" value="P-loop containing nucleoside triphosphate hydrolases"/>
    <property type="match status" value="1"/>
</dbReference>
<dbReference type="RefSeq" id="WP_114014935.1">
    <property type="nucleotide sequence ID" value="NZ_QOIM01000026.1"/>
</dbReference>
<name>A0A367EUH0_9ACTN</name>
<reference evidence="3 4" key="1">
    <citation type="submission" date="2018-06" db="EMBL/GenBank/DDBJ databases">
        <title>Streptomyces reniochalinae sp. nov. and Streptomyces diacarnus sp. nov. from marine sponges.</title>
        <authorList>
            <person name="Li L."/>
        </authorList>
    </citation>
    <scope>NUCLEOTIDE SEQUENCE [LARGE SCALE GENOMIC DNA]</scope>
    <source>
        <strain evidence="3 4">LHW50302</strain>
    </source>
</reference>
<feature type="transmembrane region" description="Helical" evidence="2">
    <location>
        <begin position="44"/>
        <end position="66"/>
    </location>
</feature>
<feature type="transmembrane region" description="Helical" evidence="2">
    <location>
        <begin position="284"/>
        <end position="304"/>
    </location>
</feature>